<reference evidence="2" key="2">
    <citation type="submission" date="2020-11" db="EMBL/GenBank/DDBJ databases">
        <authorList>
            <person name="McCartney M.A."/>
            <person name="Auch B."/>
            <person name="Kono T."/>
            <person name="Mallez S."/>
            <person name="Becker A."/>
            <person name="Gohl D.M."/>
            <person name="Silverstein K.A.T."/>
            <person name="Koren S."/>
            <person name="Bechman K.B."/>
            <person name="Herman A."/>
            <person name="Abrahante J.E."/>
            <person name="Garbe J."/>
        </authorList>
    </citation>
    <scope>NUCLEOTIDE SEQUENCE</scope>
    <source>
        <strain evidence="2">Duluth1</strain>
        <tissue evidence="2">Whole animal</tissue>
    </source>
</reference>
<feature type="region of interest" description="Disordered" evidence="1">
    <location>
        <begin position="114"/>
        <end position="147"/>
    </location>
</feature>
<reference evidence="2" key="1">
    <citation type="journal article" date="2019" name="bioRxiv">
        <title>The Genome of the Zebra Mussel, Dreissena polymorpha: A Resource for Invasive Species Research.</title>
        <authorList>
            <person name="McCartney M.A."/>
            <person name="Auch B."/>
            <person name="Kono T."/>
            <person name="Mallez S."/>
            <person name="Zhang Y."/>
            <person name="Obille A."/>
            <person name="Becker A."/>
            <person name="Abrahante J.E."/>
            <person name="Garbe J."/>
            <person name="Badalamenti J.P."/>
            <person name="Herman A."/>
            <person name="Mangelson H."/>
            <person name="Liachko I."/>
            <person name="Sullivan S."/>
            <person name="Sone E.D."/>
            <person name="Koren S."/>
            <person name="Silverstein K.A.T."/>
            <person name="Beckman K.B."/>
            <person name="Gohl D.M."/>
        </authorList>
    </citation>
    <scope>NUCLEOTIDE SEQUENCE</scope>
    <source>
        <strain evidence="2">Duluth1</strain>
        <tissue evidence="2">Whole animal</tissue>
    </source>
</reference>
<dbReference type="AlphaFoldDB" id="A0A9D4HAX7"/>
<accession>A0A9D4HAX7</accession>
<name>A0A9D4HAX7_DREPO</name>
<feature type="compositionally biased region" description="Basic and acidic residues" evidence="1">
    <location>
        <begin position="133"/>
        <end position="147"/>
    </location>
</feature>
<evidence type="ECO:0000313" key="3">
    <source>
        <dbReference type="Proteomes" id="UP000828390"/>
    </source>
</evidence>
<evidence type="ECO:0000256" key="1">
    <source>
        <dbReference type="SAM" id="MobiDB-lite"/>
    </source>
</evidence>
<organism evidence="2 3">
    <name type="scientific">Dreissena polymorpha</name>
    <name type="common">Zebra mussel</name>
    <name type="synonym">Mytilus polymorpha</name>
    <dbReference type="NCBI Taxonomy" id="45954"/>
    <lineage>
        <taxon>Eukaryota</taxon>
        <taxon>Metazoa</taxon>
        <taxon>Spiralia</taxon>
        <taxon>Lophotrochozoa</taxon>
        <taxon>Mollusca</taxon>
        <taxon>Bivalvia</taxon>
        <taxon>Autobranchia</taxon>
        <taxon>Heteroconchia</taxon>
        <taxon>Euheterodonta</taxon>
        <taxon>Imparidentia</taxon>
        <taxon>Neoheterodontei</taxon>
        <taxon>Myida</taxon>
        <taxon>Dreissenoidea</taxon>
        <taxon>Dreissenidae</taxon>
        <taxon>Dreissena</taxon>
    </lineage>
</organism>
<dbReference type="EMBL" id="JAIWYP010000004">
    <property type="protein sequence ID" value="KAH3831803.1"/>
    <property type="molecule type" value="Genomic_DNA"/>
</dbReference>
<evidence type="ECO:0000313" key="2">
    <source>
        <dbReference type="EMBL" id="KAH3831803.1"/>
    </source>
</evidence>
<feature type="region of interest" description="Disordered" evidence="1">
    <location>
        <begin position="1"/>
        <end position="36"/>
    </location>
</feature>
<comment type="caution">
    <text evidence="2">The sequence shown here is derived from an EMBL/GenBank/DDBJ whole genome shotgun (WGS) entry which is preliminary data.</text>
</comment>
<keyword evidence="3" id="KW-1185">Reference proteome</keyword>
<gene>
    <name evidence="2" type="ORF">DPMN_105074</name>
</gene>
<sequence>MGNRLGKACGPPPNKVQLRNGDTSHKTASNGRMDVGKYVSTVRQLPVPRISLRPGRRPKLTDSDMQILVVEDTEQDSIGERLIEELRARGFSNRKGEYDATNIASYELSRNISKKDLPADDSSAPKAQQADDSSLREVPSADDRWSNAEDKAFIDDKVFDEPRSY</sequence>
<protein>
    <submittedName>
        <fullName evidence="2">Uncharacterized protein</fullName>
    </submittedName>
</protein>
<proteinExistence type="predicted"/>
<dbReference type="Proteomes" id="UP000828390">
    <property type="component" value="Unassembled WGS sequence"/>
</dbReference>